<dbReference type="RefSeq" id="WP_185670759.1">
    <property type="nucleotide sequence ID" value="NZ_JACJVP010000031.1"/>
</dbReference>
<keyword evidence="3" id="KW-1185">Reference proteome</keyword>
<protein>
    <submittedName>
        <fullName evidence="2">Uncharacterized protein</fullName>
    </submittedName>
</protein>
<reference evidence="2 3" key="1">
    <citation type="submission" date="2020-08" db="EMBL/GenBank/DDBJ databases">
        <title>Cohnella phylogeny.</title>
        <authorList>
            <person name="Dunlap C."/>
        </authorList>
    </citation>
    <scope>NUCLEOTIDE SEQUENCE [LARGE SCALE GENOMIC DNA]</scope>
    <source>
        <strain evidence="2 3">DSM 28246</strain>
    </source>
</reference>
<keyword evidence="1" id="KW-0472">Membrane</keyword>
<dbReference type="AlphaFoldDB" id="A0A7X0RVJ7"/>
<comment type="caution">
    <text evidence="2">The sequence shown here is derived from an EMBL/GenBank/DDBJ whole genome shotgun (WGS) entry which is preliminary data.</text>
</comment>
<evidence type="ECO:0000313" key="2">
    <source>
        <dbReference type="EMBL" id="MBB6672904.1"/>
    </source>
</evidence>
<gene>
    <name evidence="2" type="ORF">H7C19_19665</name>
</gene>
<keyword evidence="1" id="KW-0812">Transmembrane</keyword>
<accession>A0A7X0RVJ7</accession>
<dbReference type="EMBL" id="JACJVP010000031">
    <property type="protein sequence ID" value="MBB6672904.1"/>
    <property type="molecule type" value="Genomic_DNA"/>
</dbReference>
<evidence type="ECO:0000313" key="3">
    <source>
        <dbReference type="Proteomes" id="UP000547209"/>
    </source>
</evidence>
<sequence>MSAREGGGLSGIGALLLLLLALYCRLAGKKRRLLNRLFEQVGEADGRLPAAVLILHLDRPETEGLERHLPALPDDWIVVYDGPAWLARMKGLRWGRRVVVRSEGLPDRLPLWEDTLLIRRTNAGRYSLIHEAEAFAESFRRSR</sequence>
<evidence type="ECO:0000256" key="1">
    <source>
        <dbReference type="SAM" id="Phobius"/>
    </source>
</evidence>
<keyword evidence="1" id="KW-1133">Transmembrane helix</keyword>
<organism evidence="2 3">
    <name type="scientific">Cohnella nanjingensis</name>
    <dbReference type="NCBI Taxonomy" id="1387779"/>
    <lineage>
        <taxon>Bacteria</taxon>
        <taxon>Bacillati</taxon>
        <taxon>Bacillota</taxon>
        <taxon>Bacilli</taxon>
        <taxon>Bacillales</taxon>
        <taxon>Paenibacillaceae</taxon>
        <taxon>Cohnella</taxon>
    </lineage>
</organism>
<proteinExistence type="predicted"/>
<feature type="transmembrane region" description="Helical" evidence="1">
    <location>
        <begin position="6"/>
        <end position="26"/>
    </location>
</feature>
<name>A0A7X0RVJ7_9BACL</name>
<dbReference type="Proteomes" id="UP000547209">
    <property type="component" value="Unassembled WGS sequence"/>
</dbReference>